<dbReference type="Pfam" id="PF13166">
    <property type="entry name" value="AAA_13"/>
    <property type="match status" value="1"/>
</dbReference>
<feature type="coiled-coil region" evidence="1">
    <location>
        <begin position="111"/>
        <end position="184"/>
    </location>
</feature>
<name>A0A1Y5NA56_9BACT</name>
<dbReference type="SUPFAM" id="SSF52540">
    <property type="entry name" value="P-loop containing nucleoside triphosphate hydrolases"/>
    <property type="match status" value="1"/>
</dbReference>
<feature type="coiled-coil region" evidence="1">
    <location>
        <begin position="374"/>
        <end position="425"/>
    </location>
</feature>
<sequence>MFSNFCGIKIQGKCFQGEVKLKFFEKEYHRFCLIYGKNGSGKSTISQAFDTVKQNNQLLIVSQIIDKSGAAVDLTNEDQKKNIFVFNEEYVNSKVKIKDNGLDAIVLLGDAANIDKKLKKAKRISKKLEGRQSKYQEEFQKYNDKQNTDNPEKYENDIVLNLKSNFAEREKNILGNTNRNLQNKTIELAKNIIDHFETDVSTDELKNNFDDKFKSYKDIRSNLNFTEEIKQLNFEDIKQLLLYQLEQKQLTPKEEEIKQAIAEADHVITKNIMESDKDICPYCFQKLTNEYKKEILSSLETIFNPNIRNHQRNLENKKQEIQNSLNSLKNLPDMDKLDKDLFDTIKMKIDNCQTEVTEKLNQKIQNPFIALNLDVNFDSLVDELNQNLEQLEKKRQTFMAQKARANELKQELEKLNNQIAYCEIKDDFNHYKEKLKAKQTLDSNREHNDKRLECITSKISKLNAQNKQINIAQDKINEYLKYIFFKEGRLELCEPNDQKQYVLKSNGNRVKAKNISTGERNTIALSYFFTEIFKGENSEEFYKKPKFIVIDDPISSFDFENKVGIMSFLNYQIHKIMTGCNKSKMIILTHDLMSAFDIQKIISNLPKIEFYDERESKNKKDVIFMQKELKDQKLVDFGKNYSEYKNLLDGIYDYANNSVSENANIGNNMRKVLEAFGTFNYQCGIEDIVRDKTIVANLSPEQQAYFENLMYRLVLHGESHAMDKTKTLDFFSCISESEKQNTAKDILSLLYLLNKAHLQKYLQKEQVEKIEQWVGNCRISNNRIN</sequence>
<protein>
    <recommendedName>
        <fullName evidence="2">Protein CR006 P-loop domain-containing protein</fullName>
    </recommendedName>
</protein>
<dbReference type="RefSeq" id="WP_087582120.1">
    <property type="nucleotide sequence ID" value="NZ_NDYQ01000016.1"/>
</dbReference>
<gene>
    <name evidence="3" type="ORF">B9N60_09020</name>
</gene>
<organism evidence="3 4">
    <name type="scientific">Campylobacter concisus</name>
    <dbReference type="NCBI Taxonomy" id="199"/>
    <lineage>
        <taxon>Bacteria</taxon>
        <taxon>Pseudomonadati</taxon>
        <taxon>Campylobacterota</taxon>
        <taxon>Epsilonproteobacteria</taxon>
        <taxon>Campylobacterales</taxon>
        <taxon>Campylobacteraceae</taxon>
        <taxon>Campylobacter</taxon>
    </lineage>
</organism>
<proteinExistence type="predicted"/>
<dbReference type="EMBL" id="NDYQ01000016">
    <property type="protein sequence ID" value="OUT16333.1"/>
    <property type="molecule type" value="Genomic_DNA"/>
</dbReference>
<dbReference type="InterPro" id="IPR027417">
    <property type="entry name" value="P-loop_NTPase"/>
</dbReference>
<feature type="domain" description="Protein CR006 P-loop" evidence="2">
    <location>
        <begin position="27"/>
        <end position="730"/>
    </location>
</feature>
<evidence type="ECO:0000259" key="2">
    <source>
        <dbReference type="Pfam" id="PF13166"/>
    </source>
</evidence>
<dbReference type="PANTHER" id="PTHR32114:SF2">
    <property type="entry name" value="ABC TRANSPORTER ABCH.3"/>
    <property type="match status" value="1"/>
</dbReference>
<accession>A0A1Y5NA56</accession>
<comment type="caution">
    <text evidence="3">The sequence shown here is derived from an EMBL/GenBank/DDBJ whole genome shotgun (WGS) entry which is preliminary data.</text>
</comment>
<keyword evidence="1" id="KW-0175">Coiled coil</keyword>
<evidence type="ECO:0000313" key="4">
    <source>
        <dbReference type="Proteomes" id="UP000195893"/>
    </source>
</evidence>
<dbReference type="PANTHER" id="PTHR32114">
    <property type="entry name" value="ABC TRANSPORTER ABCH.3"/>
    <property type="match status" value="1"/>
</dbReference>
<dbReference type="Proteomes" id="UP000195893">
    <property type="component" value="Unassembled WGS sequence"/>
</dbReference>
<dbReference type="AlphaFoldDB" id="A0A1Y5NA56"/>
<evidence type="ECO:0000313" key="3">
    <source>
        <dbReference type="EMBL" id="OUT16333.1"/>
    </source>
</evidence>
<evidence type="ECO:0000256" key="1">
    <source>
        <dbReference type="SAM" id="Coils"/>
    </source>
</evidence>
<reference evidence="3 4" key="1">
    <citation type="submission" date="2017-04" db="EMBL/GenBank/DDBJ databases">
        <title>Complete genome of Campylobacter concisus ATCC 33237T and draft genomes for an additional eight well characterized C. concisus strains.</title>
        <authorList>
            <person name="Cornelius A.J."/>
            <person name="Miller W.G."/>
            <person name="Lastovica A.J."/>
            <person name="On S.L."/>
            <person name="French N.P."/>
            <person name="Vandenberg O."/>
            <person name="Biggs P.J."/>
        </authorList>
    </citation>
    <scope>NUCLEOTIDE SEQUENCE [LARGE SCALE GENOMIC DNA]</scope>
    <source>
        <strain evidence="3 4">Lasto127.99</strain>
    </source>
</reference>
<dbReference type="Gene3D" id="3.40.50.300">
    <property type="entry name" value="P-loop containing nucleotide triphosphate hydrolases"/>
    <property type="match status" value="1"/>
</dbReference>
<dbReference type="InterPro" id="IPR026866">
    <property type="entry name" value="CR006_AAA"/>
</dbReference>